<organism evidence="2 3">
    <name type="scientific">Bradyrhizobium japonicum</name>
    <dbReference type="NCBI Taxonomy" id="375"/>
    <lineage>
        <taxon>Bacteria</taxon>
        <taxon>Pseudomonadati</taxon>
        <taxon>Pseudomonadota</taxon>
        <taxon>Alphaproteobacteria</taxon>
        <taxon>Hyphomicrobiales</taxon>
        <taxon>Nitrobacteraceae</taxon>
        <taxon>Bradyrhizobium</taxon>
    </lineage>
</organism>
<dbReference type="SUPFAM" id="SSF51735">
    <property type="entry name" value="NAD(P)-binding Rossmann-fold domains"/>
    <property type="match status" value="1"/>
</dbReference>
<feature type="domain" description="NAD-dependent epimerase/dehydratase" evidence="1">
    <location>
        <begin position="4"/>
        <end position="228"/>
    </location>
</feature>
<dbReference type="InterPro" id="IPR001509">
    <property type="entry name" value="Epimerase_deHydtase"/>
</dbReference>
<dbReference type="InterPro" id="IPR036291">
    <property type="entry name" value="NAD(P)-bd_dom_sf"/>
</dbReference>
<dbReference type="eggNOG" id="COG0451">
    <property type="taxonomic scope" value="Bacteria"/>
</dbReference>
<protein>
    <submittedName>
        <fullName evidence="2">Dihydroflavonol 4-reductase</fullName>
    </submittedName>
</protein>
<comment type="caution">
    <text evidence="2">The sequence shown here is derived from an EMBL/GenBank/DDBJ whole genome shotgun (WGS) entry which is preliminary data.</text>
</comment>
<dbReference type="GO" id="GO:0004029">
    <property type="term" value="F:aldehyde dehydrogenase (NAD+) activity"/>
    <property type="evidence" value="ECO:0007669"/>
    <property type="project" value="TreeGrafter"/>
</dbReference>
<dbReference type="InterPro" id="IPR051783">
    <property type="entry name" value="NAD(P)-dependent_oxidoreduct"/>
</dbReference>
<evidence type="ECO:0000313" key="2">
    <source>
        <dbReference type="EMBL" id="KGT81549.1"/>
    </source>
</evidence>
<dbReference type="EMBL" id="JRPN01000001">
    <property type="protein sequence ID" value="KGT81549.1"/>
    <property type="molecule type" value="Genomic_DNA"/>
</dbReference>
<reference evidence="2 3" key="1">
    <citation type="submission" date="2014-09" db="EMBL/GenBank/DDBJ databases">
        <title>Draft genome of Bradyrhizobium japonicum Is-34.</title>
        <authorList>
            <person name="Tsurumaru H."/>
            <person name="Yamakawa T."/>
            <person name="Hashimoto S."/>
            <person name="Okizaki K."/>
            <person name="Kanesaki Y."/>
            <person name="Yoshikawa H."/>
            <person name="Yajima S."/>
        </authorList>
    </citation>
    <scope>NUCLEOTIDE SEQUENCE [LARGE SCALE GENOMIC DNA]</scope>
    <source>
        <strain evidence="2 3">Is-34</strain>
    </source>
</reference>
<proteinExistence type="predicted"/>
<name>A0A0A3Y7P5_BRAJP</name>
<dbReference type="Pfam" id="PF01370">
    <property type="entry name" value="Epimerase"/>
    <property type="match status" value="1"/>
</dbReference>
<dbReference type="GO" id="GO:0005737">
    <property type="term" value="C:cytoplasm"/>
    <property type="evidence" value="ECO:0007669"/>
    <property type="project" value="TreeGrafter"/>
</dbReference>
<evidence type="ECO:0000313" key="3">
    <source>
        <dbReference type="Proteomes" id="UP000030377"/>
    </source>
</evidence>
<dbReference type="RefSeq" id="WP_041953276.1">
    <property type="nucleotide sequence ID" value="NZ_JRPN01000001.1"/>
</dbReference>
<dbReference type="AlphaFoldDB" id="A0A0A3Y7P5"/>
<dbReference type="STRING" id="375.BKD09_RS13440"/>
<sequence length="343" mass="36643">MALVLVTGGSGFIGHHLVEALRARGQRVRVLDVRAPAAANADVEHMHGSVLDAAAVDAAIAGVDQVYHLAGLPGMWVANKQDFHEVNCRGTEVVLAAAMKRGVSRFLHCSTESILFPYSDLNGVAAEEALQPADAMPGAYTRSKSLAEHHAAKAAAEGFPLVIGTPTMPIGAADHNLTPPTAMLWYFLQKKVQPHLNFLVNLVDVRDVAMGLVLTMERGRIGQRYILGGDCVPLGNILRMMSAMSGRRQFPVVVPGKIAELSAIMLESISDRITHRPPNGTAEGVRIALAASDLSIGKARTELGYAPRPIEPVLRETITHLLARNGQRPSGAIEHHALSSRAS</sequence>
<accession>A0A0A3Y7P5</accession>
<dbReference type="Proteomes" id="UP000030377">
    <property type="component" value="Unassembled WGS sequence"/>
</dbReference>
<dbReference type="Gene3D" id="3.40.50.720">
    <property type="entry name" value="NAD(P)-binding Rossmann-like Domain"/>
    <property type="match status" value="1"/>
</dbReference>
<dbReference type="PANTHER" id="PTHR48079">
    <property type="entry name" value="PROTEIN YEEZ"/>
    <property type="match status" value="1"/>
</dbReference>
<evidence type="ECO:0000259" key="1">
    <source>
        <dbReference type="Pfam" id="PF01370"/>
    </source>
</evidence>
<dbReference type="PANTHER" id="PTHR48079:SF6">
    <property type="entry name" value="NAD(P)-BINDING DOMAIN-CONTAINING PROTEIN-RELATED"/>
    <property type="match status" value="1"/>
</dbReference>
<gene>
    <name evidence="2" type="ORF">MA20_02030</name>
</gene>